<dbReference type="RefSeq" id="WP_263253238.1">
    <property type="nucleotide sequence ID" value="NZ_BAABLT010000051.1"/>
</dbReference>
<proteinExistence type="inferred from homology"/>
<feature type="transmembrane region" description="Helical" evidence="2">
    <location>
        <begin position="287"/>
        <end position="304"/>
    </location>
</feature>
<feature type="transmembrane region" description="Helical" evidence="2">
    <location>
        <begin position="20"/>
        <end position="41"/>
    </location>
</feature>
<dbReference type="Pfam" id="PF00892">
    <property type="entry name" value="EamA"/>
    <property type="match status" value="2"/>
</dbReference>
<feature type="transmembrane region" description="Helical" evidence="2">
    <location>
        <begin position="231"/>
        <end position="251"/>
    </location>
</feature>
<sequence>MATSRTPKPPVVERNSGSPVAVPPSALVVAGAGCLSASAVFVKLAEVNAGTAAFLRCAIAMAALAPLAVRECRRHGRPDRAVQCCALAAGVFLGVDYALWTASILGVGAAIATVLNNVQVIAFPLLARIFGGTPIARRFLIACPVMLAGIALASGALSEDPHATHQLLGSALGVASGIAYAAYLHLSRLSGTRNPRHVVTPVCVATGAATAVTGILGAATTGITARLPAASWGWLVALALLGQVAAWLLLATATPKLAPGTSAALLLLHPVLAVALGLLVLRETPTTSQLVGCAVVIIAVWFAHRAPRDRRSG</sequence>
<evidence type="ECO:0000256" key="1">
    <source>
        <dbReference type="ARBA" id="ARBA00007362"/>
    </source>
</evidence>
<reference evidence="5" key="1">
    <citation type="journal article" date="2019" name="Int. J. Syst. Evol. Microbiol.">
        <title>The Global Catalogue of Microorganisms (GCM) 10K type strain sequencing project: providing services to taxonomists for standard genome sequencing and annotation.</title>
        <authorList>
            <consortium name="The Broad Institute Genomics Platform"/>
            <consortium name="The Broad Institute Genome Sequencing Center for Infectious Disease"/>
            <person name="Wu L."/>
            <person name="Ma J."/>
        </authorList>
    </citation>
    <scope>NUCLEOTIDE SEQUENCE [LARGE SCALE GENOMIC DNA]</scope>
    <source>
        <strain evidence="5">CCUG 56401</strain>
    </source>
</reference>
<evidence type="ECO:0000259" key="3">
    <source>
        <dbReference type="Pfam" id="PF00892"/>
    </source>
</evidence>
<keyword evidence="5" id="KW-1185">Reference proteome</keyword>
<name>A0ABW3FUQ5_9PSEU</name>
<feature type="domain" description="EamA" evidence="3">
    <location>
        <begin position="27"/>
        <end position="154"/>
    </location>
</feature>
<feature type="transmembrane region" description="Helical" evidence="2">
    <location>
        <begin position="106"/>
        <end position="127"/>
    </location>
</feature>
<feature type="transmembrane region" description="Helical" evidence="2">
    <location>
        <begin position="81"/>
        <end position="100"/>
    </location>
</feature>
<feature type="transmembrane region" description="Helical" evidence="2">
    <location>
        <begin position="198"/>
        <end position="219"/>
    </location>
</feature>
<dbReference type="InterPro" id="IPR000620">
    <property type="entry name" value="EamA_dom"/>
</dbReference>
<evidence type="ECO:0000313" key="4">
    <source>
        <dbReference type="EMBL" id="MFD0921865.1"/>
    </source>
</evidence>
<dbReference type="PANTHER" id="PTHR22911">
    <property type="entry name" value="ACYL-MALONYL CONDENSING ENZYME-RELATED"/>
    <property type="match status" value="1"/>
</dbReference>
<accession>A0ABW3FUQ5</accession>
<dbReference type="InterPro" id="IPR037185">
    <property type="entry name" value="EmrE-like"/>
</dbReference>
<comment type="similarity">
    <text evidence="1">Belongs to the EamA transporter family.</text>
</comment>
<evidence type="ECO:0000313" key="5">
    <source>
        <dbReference type="Proteomes" id="UP001597018"/>
    </source>
</evidence>
<dbReference type="EMBL" id="JBHTIW010000016">
    <property type="protein sequence ID" value="MFD0921865.1"/>
    <property type="molecule type" value="Genomic_DNA"/>
</dbReference>
<gene>
    <name evidence="4" type="ORF">ACFQ16_19150</name>
</gene>
<comment type="caution">
    <text evidence="4">The sequence shown here is derived from an EMBL/GenBank/DDBJ whole genome shotgun (WGS) entry which is preliminary data.</text>
</comment>
<protein>
    <submittedName>
        <fullName evidence="4">DMT family transporter</fullName>
    </submittedName>
</protein>
<evidence type="ECO:0000256" key="2">
    <source>
        <dbReference type="SAM" id="Phobius"/>
    </source>
</evidence>
<feature type="transmembrane region" description="Helical" evidence="2">
    <location>
        <begin position="263"/>
        <end position="281"/>
    </location>
</feature>
<keyword evidence="2" id="KW-0472">Membrane</keyword>
<keyword evidence="2" id="KW-1133">Transmembrane helix</keyword>
<feature type="transmembrane region" description="Helical" evidence="2">
    <location>
        <begin position="139"/>
        <end position="157"/>
    </location>
</feature>
<feature type="transmembrane region" description="Helical" evidence="2">
    <location>
        <begin position="163"/>
        <end position="186"/>
    </location>
</feature>
<organism evidence="4 5">
    <name type="scientific">Saccharopolyspora rosea</name>
    <dbReference type="NCBI Taxonomy" id="524884"/>
    <lineage>
        <taxon>Bacteria</taxon>
        <taxon>Bacillati</taxon>
        <taxon>Actinomycetota</taxon>
        <taxon>Actinomycetes</taxon>
        <taxon>Pseudonocardiales</taxon>
        <taxon>Pseudonocardiaceae</taxon>
        <taxon>Saccharopolyspora</taxon>
    </lineage>
</organism>
<dbReference type="Proteomes" id="UP001597018">
    <property type="component" value="Unassembled WGS sequence"/>
</dbReference>
<dbReference type="PROSITE" id="PS51257">
    <property type="entry name" value="PROKAR_LIPOPROTEIN"/>
    <property type="match status" value="1"/>
</dbReference>
<dbReference type="SUPFAM" id="SSF103481">
    <property type="entry name" value="Multidrug resistance efflux transporter EmrE"/>
    <property type="match status" value="2"/>
</dbReference>
<feature type="transmembrane region" description="Helical" evidence="2">
    <location>
        <begin position="47"/>
        <end position="69"/>
    </location>
</feature>
<feature type="domain" description="EamA" evidence="3">
    <location>
        <begin position="168"/>
        <end position="302"/>
    </location>
</feature>
<keyword evidence="2" id="KW-0812">Transmembrane</keyword>